<keyword evidence="2" id="KW-0238">DNA-binding</keyword>
<proteinExistence type="predicted"/>
<dbReference type="InterPro" id="IPR050204">
    <property type="entry name" value="AraC_XylS_family_regulators"/>
</dbReference>
<evidence type="ECO:0000259" key="4">
    <source>
        <dbReference type="PROSITE" id="PS01124"/>
    </source>
</evidence>
<name>A0A1Y5EBE0_COLPS</name>
<evidence type="ECO:0000313" key="5">
    <source>
        <dbReference type="EMBL" id="OUR80071.1"/>
    </source>
</evidence>
<evidence type="ECO:0000256" key="1">
    <source>
        <dbReference type="ARBA" id="ARBA00023015"/>
    </source>
</evidence>
<dbReference type="InterPro" id="IPR018060">
    <property type="entry name" value="HTH_AraC"/>
</dbReference>
<dbReference type="PROSITE" id="PS01124">
    <property type="entry name" value="HTH_ARAC_FAMILY_2"/>
    <property type="match status" value="1"/>
</dbReference>
<dbReference type="Gene3D" id="1.10.10.60">
    <property type="entry name" value="Homeodomain-like"/>
    <property type="match status" value="1"/>
</dbReference>
<dbReference type="Pfam" id="PF12833">
    <property type="entry name" value="HTH_18"/>
    <property type="match status" value="1"/>
</dbReference>
<accession>A0A1Y5EBE0</accession>
<organism evidence="5 6">
    <name type="scientific">Colwellia psychrerythraea</name>
    <name type="common">Vibrio psychroerythus</name>
    <dbReference type="NCBI Taxonomy" id="28229"/>
    <lineage>
        <taxon>Bacteria</taxon>
        <taxon>Pseudomonadati</taxon>
        <taxon>Pseudomonadota</taxon>
        <taxon>Gammaproteobacteria</taxon>
        <taxon>Alteromonadales</taxon>
        <taxon>Colwelliaceae</taxon>
        <taxon>Colwellia</taxon>
    </lineage>
</organism>
<dbReference type="SMART" id="SM00342">
    <property type="entry name" value="HTH_ARAC"/>
    <property type="match status" value="1"/>
</dbReference>
<comment type="caution">
    <text evidence="5">The sequence shown here is derived from an EMBL/GenBank/DDBJ whole genome shotgun (WGS) entry which is preliminary data.</text>
</comment>
<dbReference type="GO" id="GO:0003700">
    <property type="term" value="F:DNA-binding transcription factor activity"/>
    <property type="evidence" value="ECO:0007669"/>
    <property type="project" value="InterPro"/>
</dbReference>
<evidence type="ECO:0000313" key="6">
    <source>
        <dbReference type="Proteomes" id="UP000243053"/>
    </source>
</evidence>
<dbReference type="AlphaFoldDB" id="A0A1Y5EBE0"/>
<gene>
    <name evidence="5" type="ORF">A9Q75_10930</name>
</gene>
<keyword evidence="3" id="KW-0804">Transcription</keyword>
<keyword evidence="1" id="KW-0805">Transcription regulation</keyword>
<dbReference type="GO" id="GO:0043565">
    <property type="term" value="F:sequence-specific DNA binding"/>
    <property type="evidence" value="ECO:0007669"/>
    <property type="project" value="InterPro"/>
</dbReference>
<dbReference type="InterPro" id="IPR009057">
    <property type="entry name" value="Homeodomain-like_sf"/>
</dbReference>
<dbReference type="PANTHER" id="PTHR46796">
    <property type="entry name" value="HTH-TYPE TRANSCRIPTIONAL ACTIVATOR RHAS-RELATED"/>
    <property type="match status" value="1"/>
</dbReference>
<sequence length="77" mass="9103">ERHFQKWLNMTPKYYQRISRVKNALKVLKLHPDTALADLALSIGFTDQAHMTREFKYIARITPKHYSQKVIDDKSLS</sequence>
<evidence type="ECO:0000256" key="2">
    <source>
        <dbReference type="ARBA" id="ARBA00023125"/>
    </source>
</evidence>
<dbReference type="SUPFAM" id="SSF46689">
    <property type="entry name" value="Homeodomain-like"/>
    <property type="match status" value="1"/>
</dbReference>
<dbReference type="Proteomes" id="UP000243053">
    <property type="component" value="Unassembled WGS sequence"/>
</dbReference>
<dbReference type="EMBL" id="MAAF01000065">
    <property type="protein sequence ID" value="OUR80071.1"/>
    <property type="molecule type" value="Genomic_DNA"/>
</dbReference>
<feature type="domain" description="HTH araC/xylS-type" evidence="4">
    <location>
        <begin position="1"/>
        <end position="69"/>
    </location>
</feature>
<reference evidence="6" key="1">
    <citation type="journal article" date="2017" name="Proc. Natl. Acad. Sci. U.S.A.">
        <title>Simulation of Deepwater Horizon oil plume reveals substrate specialization within a complex community of hydrocarbon degraders.</title>
        <authorList>
            <person name="Hu P."/>
            <person name="Dubinsky E.A."/>
            <person name="Probst A.J."/>
            <person name="Wang J."/>
            <person name="Sieber C.M.K."/>
            <person name="Tom L.M."/>
            <person name="Gardinali P."/>
            <person name="Banfield J.F."/>
            <person name="Atlas R.M."/>
            <person name="Andersen G.L."/>
        </authorList>
    </citation>
    <scope>NUCLEOTIDE SEQUENCE [LARGE SCALE GENOMIC DNA]</scope>
</reference>
<protein>
    <submittedName>
        <fullName evidence="5">AraC family transcriptional regulator</fullName>
    </submittedName>
</protein>
<feature type="non-terminal residue" evidence="5">
    <location>
        <position position="1"/>
    </location>
</feature>
<evidence type="ECO:0000256" key="3">
    <source>
        <dbReference type="ARBA" id="ARBA00023163"/>
    </source>
</evidence>